<dbReference type="Pfam" id="PF00560">
    <property type="entry name" value="LRR_1"/>
    <property type="match status" value="1"/>
</dbReference>
<keyword evidence="4 9" id="KW-0812">Transmembrane</keyword>
<gene>
    <name evidence="10" type="ORF">LITE_LOCUS47761</name>
</gene>
<accession>A0AAV0RF68</accession>
<comment type="subcellular location">
    <subcellularLocation>
        <location evidence="1">Membrane</location>
        <topology evidence="1">Single-pass membrane protein</topology>
    </subcellularLocation>
</comment>
<keyword evidence="8" id="KW-0325">Glycoprotein</keyword>
<evidence type="ECO:0000256" key="8">
    <source>
        <dbReference type="ARBA" id="ARBA00023180"/>
    </source>
</evidence>
<feature type="transmembrane region" description="Helical" evidence="9">
    <location>
        <begin position="170"/>
        <end position="197"/>
    </location>
</feature>
<dbReference type="GO" id="GO:0016020">
    <property type="term" value="C:membrane"/>
    <property type="evidence" value="ECO:0007669"/>
    <property type="project" value="UniProtKB-SubCell"/>
</dbReference>
<proteinExistence type="inferred from homology"/>
<dbReference type="AlphaFoldDB" id="A0AAV0RF68"/>
<evidence type="ECO:0000256" key="4">
    <source>
        <dbReference type="ARBA" id="ARBA00022692"/>
    </source>
</evidence>
<evidence type="ECO:0000313" key="10">
    <source>
        <dbReference type="EMBL" id="CAI0555881.1"/>
    </source>
</evidence>
<dbReference type="PROSITE" id="PS51450">
    <property type="entry name" value="LRR"/>
    <property type="match status" value="1"/>
</dbReference>
<dbReference type="FunFam" id="3.80.10.10:FF:000111">
    <property type="entry name" value="LRR receptor-like serine/threonine-protein kinase ERECTA"/>
    <property type="match status" value="1"/>
</dbReference>
<keyword evidence="3" id="KW-0433">Leucine-rich repeat</keyword>
<dbReference type="Proteomes" id="UP001154282">
    <property type="component" value="Unassembled WGS sequence"/>
</dbReference>
<evidence type="ECO:0000313" key="11">
    <source>
        <dbReference type="Proteomes" id="UP001154282"/>
    </source>
</evidence>
<dbReference type="PRINTS" id="PR00019">
    <property type="entry name" value="LEURICHRPT"/>
</dbReference>
<evidence type="ECO:0000256" key="2">
    <source>
        <dbReference type="ARBA" id="ARBA00009592"/>
    </source>
</evidence>
<dbReference type="InterPro" id="IPR001611">
    <property type="entry name" value="Leu-rich_rpt"/>
</dbReference>
<evidence type="ECO:0000256" key="6">
    <source>
        <dbReference type="ARBA" id="ARBA00022989"/>
    </source>
</evidence>
<evidence type="ECO:0000256" key="5">
    <source>
        <dbReference type="ARBA" id="ARBA00022737"/>
    </source>
</evidence>
<dbReference type="Gene3D" id="3.80.10.10">
    <property type="entry name" value="Ribonuclease Inhibitor"/>
    <property type="match status" value="1"/>
</dbReference>
<name>A0AAV0RF68_9ROSI</name>
<dbReference type="PANTHER" id="PTHR48065">
    <property type="entry name" value="OS10G0469600 PROTEIN"/>
    <property type="match status" value="1"/>
</dbReference>
<dbReference type="PANTHER" id="PTHR48065:SF23">
    <property type="entry name" value="LEUCINE-RICH REPEAT-CONTAINING N-TERMINAL PLANT-TYPE DOMAIN-CONTAINING PROTEIN"/>
    <property type="match status" value="1"/>
</dbReference>
<evidence type="ECO:0000256" key="7">
    <source>
        <dbReference type="ARBA" id="ARBA00023136"/>
    </source>
</evidence>
<sequence length="215" mass="24325">MWTNFTPLLEVLWKTLHLGLPNEHLGLYTFLDLSNNRLSGEIPRTLGRLTSLKVLNLSHNQLTGRIPDSFGEMRDLESLDLSHNDLYGEIPESMGKLLQLTNLKLSDNNLTGRIPHGPQMDKIYDMDSYDANVGGLCGTQICVPCIEPMTPEEAASTPGDGIESEEGLVWFSWMTAGIGYPTRFVTTVLGMYGFGYFHRPMWRRRRMRSRAAIKF</sequence>
<keyword evidence="11" id="KW-1185">Reference proteome</keyword>
<protein>
    <submittedName>
        <fullName evidence="10">Uncharacterized protein</fullName>
    </submittedName>
</protein>
<reference evidence="10" key="1">
    <citation type="submission" date="2022-08" db="EMBL/GenBank/DDBJ databases">
        <authorList>
            <person name="Gutierrez-Valencia J."/>
        </authorList>
    </citation>
    <scope>NUCLEOTIDE SEQUENCE</scope>
</reference>
<evidence type="ECO:0000256" key="1">
    <source>
        <dbReference type="ARBA" id="ARBA00004167"/>
    </source>
</evidence>
<dbReference type="EMBL" id="CAMGYJ010000010">
    <property type="protein sequence ID" value="CAI0555881.1"/>
    <property type="molecule type" value="Genomic_DNA"/>
</dbReference>
<evidence type="ECO:0000256" key="9">
    <source>
        <dbReference type="SAM" id="Phobius"/>
    </source>
</evidence>
<dbReference type="SUPFAM" id="SSF52058">
    <property type="entry name" value="L domain-like"/>
    <property type="match status" value="1"/>
</dbReference>
<keyword evidence="6 9" id="KW-1133">Transmembrane helix</keyword>
<dbReference type="InterPro" id="IPR032675">
    <property type="entry name" value="LRR_dom_sf"/>
</dbReference>
<keyword evidence="5" id="KW-0677">Repeat</keyword>
<keyword evidence="7 9" id="KW-0472">Membrane</keyword>
<comment type="similarity">
    <text evidence="2">Belongs to the RLP family.</text>
</comment>
<organism evidence="10 11">
    <name type="scientific">Linum tenue</name>
    <dbReference type="NCBI Taxonomy" id="586396"/>
    <lineage>
        <taxon>Eukaryota</taxon>
        <taxon>Viridiplantae</taxon>
        <taxon>Streptophyta</taxon>
        <taxon>Embryophyta</taxon>
        <taxon>Tracheophyta</taxon>
        <taxon>Spermatophyta</taxon>
        <taxon>Magnoliopsida</taxon>
        <taxon>eudicotyledons</taxon>
        <taxon>Gunneridae</taxon>
        <taxon>Pentapetalae</taxon>
        <taxon>rosids</taxon>
        <taxon>fabids</taxon>
        <taxon>Malpighiales</taxon>
        <taxon>Linaceae</taxon>
        <taxon>Linum</taxon>
    </lineage>
</organism>
<evidence type="ECO:0000256" key="3">
    <source>
        <dbReference type="ARBA" id="ARBA00022614"/>
    </source>
</evidence>
<dbReference type="Pfam" id="PF13855">
    <property type="entry name" value="LRR_8"/>
    <property type="match status" value="1"/>
</dbReference>
<comment type="caution">
    <text evidence="10">The sequence shown here is derived from an EMBL/GenBank/DDBJ whole genome shotgun (WGS) entry which is preliminary data.</text>
</comment>